<organism evidence="1 2">
    <name type="scientific">Neobacillus bataviensis</name>
    <dbReference type="NCBI Taxonomy" id="220685"/>
    <lineage>
        <taxon>Bacteria</taxon>
        <taxon>Bacillati</taxon>
        <taxon>Bacillota</taxon>
        <taxon>Bacilli</taxon>
        <taxon>Bacillales</taxon>
        <taxon>Bacillaceae</taxon>
        <taxon>Neobacillus</taxon>
    </lineage>
</organism>
<comment type="caution">
    <text evidence="1">The sequence shown here is derived from an EMBL/GenBank/DDBJ whole genome shotgun (WGS) entry which is preliminary data.</text>
</comment>
<keyword evidence="2" id="KW-1185">Reference proteome</keyword>
<gene>
    <name evidence="1" type="ORF">FB550_101425</name>
</gene>
<evidence type="ECO:0000313" key="1">
    <source>
        <dbReference type="EMBL" id="TWE08403.1"/>
    </source>
</evidence>
<proteinExistence type="predicted"/>
<dbReference type="EMBL" id="VIVN01000001">
    <property type="protein sequence ID" value="TWE08403.1"/>
    <property type="molecule type" value="Genomic_DNA"/>
</dbReference>
<dbReference type="Proteomes" id="UP000319671">
    <property type="component" value="Unassembled WGS sequence"/>
</dbReference>
<sequence length="169" mass="19615">MKKITMIIWSLIILICPLNTRADELPRLSSDCLEGMKNRDEEFNKAIMKDIITGFGLNIDHQHYIEVSDKDLEAAHLIYGGKEVDENYQSLHEQFIVASRGKPTLFIQPAEAYLLYKQPDNTNVAIHLKLSDLKWVVVGKKKEEGKAIHYKLLKCEKEYLQKKREFSNH</sequence>
<protein>
    <submittedName>
        <fullName evidence="1">Uncharacterized protein</fullName>
    </submittedName>
</protein>
<dbReference type="AlphaFoldDB" id="A0A561DYF4"/>
<name>A0A561DYF4_9BACI</name>
<reference evidence="1 2" key="1">
    <citation type="submission" date="2019-06" db="EMBL/GenBank/DDBJ databases">
        <title>Sorghum-associated microbial communities from plants grown in Nebraska, USA.</title>
        <authorList>
            <person name="Schachtman D."/>
        </authorList>
    </citation>
    <scope>NUCLEOTIDE SEQUENCE [LARGE SCALE GENOMIC DNA]</scope>
    <source>
        <strain evidence="1 2">2482</strain>
    </source>
</reference>
<evidence type="ECO:0000313" key="2">
    <source>
        <dbReference type="Proteomes" id="UP000319671"/>
    </source>
</evidence>
<dbReference type="RefSeq" id="WP_261380538.1">
    <property type="nucleotide sequence ID" value="NZ_VIVN01000001.1"/>
</dbReference>
<accession>A0A561DYF4</accession>